<feature type="domain" description="Methyltransferase type 11" evidence="5">
    <location>
        <begin position="57"/>
        <end position="158"/>
    </location>
</feature>
<evidence type="ECO:0000259" key="5">
    <source>
        <dbReference type="Pfam" id="PF08241"/>
    </source>
</evidence>
<protein>
    <recommendedName>
        <fullName evidence="5">Methyltransferase type 11 domain-containing protein</fullName>
    </recommendedName>
</protein>
<dbReference type="GO" id="GO:0032259">
    <property type="term" value="P:methylation"/>
    <property type="evidence" value="ECO:0007669"/>
    <property type="project" value="UniProtKB-KW"/>
</dbReference>
<evidence type="ECO:0000256" key="2">
    <source>
        <dbReference type="ARBA" id="ARBA00022603"/>
    </source>
</evidence>
<dbReference type="SUPFAM" id="SSF53335">
    <property type="entry name" value="S-adenosyl-L-methionine-dependent methyltransferases"/>
    <property type="match status" value="1"/>
</dbReference>
<evidence type="ECO:0000256" key="4">
    <source>
        <dbReference type="SAM" id="Coils"/>
    </source>
</evidence>
<comment type="similarity">
    <text evidence="1">Belongs to the methyltransferase superfamily.</text>
</comment>
<organism evidence="6 7">
    <name type="scientific">Lecanosticta acicola</name>
    <dbReference type="NCBI Taxonomy" id="111012"/>
    <lineage>
        <taxon>Eukaryota</taxon>
        <taxon>Fungi</taxon>
        <taxon>Dikarya</taxon>
        <taxon>Ascomycota</taxon>
        <taxon>Pezizomycotina</taxon>
        <taxon>Dothideomycetes</taxon>
        <taxon>Dothideomycetidae</taxon>
        <taxon>Mycosphaerellales</taxon>
        <taxon>Mycosphaerellaceae</taxon>
        <taxon>Lecanosticta</taxon>
    </lineage>
</organism>
<evidence type="ECO:0000313" key="7">
    <source>
        <dbReference type="Proteomes" id="UP001296104"/>
    </source>
</evidence>
<dbReference type="Gene3D" id="3.40.50.150">
    <property type="entry name" value="Vaccinia Virus protein VP39"/>
    <property type="match status" value="1"/>
</dbReference>
<dbReference type="AlphaFoldDB" id="A0AAI8W0M6"/>
<dbReference type="InterPro" id="IPR051052">
    <property type="entry name" value="Diverse_substrate_MTase"/>
</dbReference>
<accession>A0AAI8W0M6</accession>
<dbReference type="EMBL" id="CAVMBE010000001">
    <property type="protein sequence ID" value="CAK3749743.1"/>
    <property type="molecule type" value="Genomic_DNA"/>
</dbReference>
<keyword evidence="4" id="KW-0175">Coiled coil</keyword>
<keyword evidence="3" id="KW-0808">Transferase</keyword>
<keyword evidence="7" id="KW-1185">Reference proteome</keyword>
<dbReference type="GO" id="GO:0008757">
    <property type="term" value="F:S-adenosylmethionine-dependent methyltransferase activity"/>
    <property type="evidence" value="ECO:0007669"/>
    <property type="project" value="InterPro"/>
</dbReference>
<evidence type="ECO:0000256" key="3">
    <source>
        <dbReference type="ARBA" id="ARBA00022679"/>
    </source>
</evidence>
<dbReference type="InterPro" id="IPR013216">
    <property type="entry name" value="Methyltransf_11"/>
</dbReference>
<comment type="caution">
    <text evidence="6">The sequence shown here is derived from an EMBL/GenBank/DDBJ whole genome shotgun (WGS) entry which is preliminary data.</text>
</comment>
<proteinExistence type="inferred from homology"/>
<gene>
    <name evidence="6" type="ORF">LECACI_7A000165</name>
</gene>
<evidence type="ECO:0000313" key="6">
    <source>
        <dbReference type="EMBL" id="CAK3749743.1"/>
    </source>
</evidence>
<dbReference type="PANTHER" id="PTHR44942:SF4">
    <property type="entry name" value="METHYLTRANSFERASE TYPE 11 DOMAIN-CONTAINING PROTEIN"/>
    <property type="match status" value="1"/>
</dbReference>
<dbReference type="Proteomes" id="UP001296104">
    <property type="component" value="Unassembled WGS sequence"/>
</dbReference>
<name>A0AAI8W0M6_9PEZI</name>
<feature type="coiled-coil region" evidence="4">
    <location>
        <begin position="285"/>
        <end position="312"/>
    </location>
</feature>
<evidence type="ECO:0000256" key="1">
    <source>
        <dbReference type="ARBA" id="ARBA00008361"/>
    </source>
</evidence>
<sequence length="329" mass="36986">MSPDKDQEIQYTYLDSHANWPTYQHYRPSYPAATENLILTYHRSHSNSLRLAHDVGAGAGAAIFAPRLAEYFQHVHISDPSPTTLSRAREKVGEFYRENWWKGTFSLSLGTAEACQEAFARQSVDLVSLMMMAHWPEDTGRMMDAVAESLAPNGTLVVVSYAPCCSVVGDAGVNTALEGLWEAWGSNFARDADRRIERNNSPLDFIGLREEEGDGVWLQDVTKRIKINFRDRGDAAFVIPGSGGRVAESKVGEKQRKYLFSDEDEEGAGWRKEVDAAWFRGYIGSLEKEENLGSYEEHLRELERVIREMTKDGTVVVEWAVSILLATKK</sequence>
<dbReference type="Pfam" id="PF08241">
    <property type="entry name" value="Methyltransf_11"/>
    <property type="match status" value="1"/>
</dbReference>
<dbReference type="PANTHER" id="PTHR44942">
    <property type="entry name" value="METHYLTRANSF_11 DOMAIN-CONTAINING PROTEIN"/>
    <property type="match status" value="1"/>
</dbReference>
<dbReference type="InterPro" id="IPR029063">
    <property type="entry name" value="SAM-dependent_MTases_sf"/>
</dbReference>
<keyword evidence="2" id="KW-0489">Methyltransferase</keyword>
<reference evidence="6" key="1">
    <citation type="submission" date="2023-11" db="EMBL/GenBank/DDBJ databases">
        <authorList>
            <person name="Alioto T."/>
            <person name="Alioto T."/>
            <person name="Gomez Garrido J."/>
        </authorList>
    </citation>
    <scope>NUCLEOTIDE SEQUENCE</scope>
</reference>